<keyword evidence="2" id="KW-1185">Reference proteome</keyword>
<name>A0ABR8NHE8_9MICO</name>
<organism evidence="1 2">
    <name type="scientific">Microbacterium helvum</name>
    <dbReference type="NCBI Taxonomy" id="2773713"/>
    <lineage>
        <taxon>Bacteria</taxon>
        <taxon>Bacillati</taxon>
        <taxon>Actinomycetota</taxon>
        <taxon>Actinomycetes</taxon>
        <taxon>Micrococcales</taxon>
        <taxon>Microbacteriaceae</taxon>
        <taxon>Microbacterium</taxon>
    </lineage>
</organism>
<gene>
    <name evidence="1" type="ORF">IF188_00210</name>
</gene>
<dbReference type="Proteomes" id="UP000598426">
    <property type="component" value="Unassembled WGS sequence"/>
</dbReference>
<comment type="caution">
    <text evidence="1">The sequence shown here is derived from an EMBL/GenBank/DDBJ whole genome shotgun (WGS) entry which is preliminary data.</text>
</comment>
<reference evidence="1 2" key="1">
    <citation type="submission" date="2020-09" db="EMBL/GenBank/DDBJ databases">
        <title>Isolation and identification of active actinomycetes.</title>
        <authorList>
            <person name="Li X."/>
        </authorList>
    </citation>
    <scope>NUCLEOTIDE SEQUENCE [LARGE SCALE GENOMIC DNA]</scope>
    <source>
        <strain evidence="1 2">NEAU-LLC</strain>
    </source>
</reference>
<proteinExistence type="predicted"/>
<evidence type="ECO:0000313" key="2">
    <source>
        <dbReference type="Proteomes" id="UP000598426"/>
    </source>
</evidence>
<evidence type="ECO:0000313" key="1">
    <source>
        <dbReference type="EMBL" id="MBD3940119.1"/>
    </source>
</evidence>
<accession>A0ABR8NHE8</accession>
<protein>
    <submittedName>
        <fullName evidence="1">Uncharacterized protein</fullName>
    </submittedName>
</protein>
<dbReference type="RefSeq" id="WP_191169780.1">
    <property type="nucleotide sequence ID" value="NZ_JACXZS010000001.1"/>
</dbReference>
<sequence>MVRIVEVLAAFGLTHDEDGSWIMPAPLREFARTALAGSLTTRRGHGTDLYDYVQSGAW</sequence>
<dbReference type="EMBL" id="JACXZS010000001">
    <property type="protein sequence ID" value="MBD3940119.1"/>
    <property type="molecule type" value="Genomic_DNA"/>
</dbReference>